<evidence type="ECO:0000313" key="3">
    <source>
        <dbReference type="EMBL" id="GET43523.1"/>
    </source>
</evidence>
<name>A0AAV3XLI2_9CYAN</name>
<protein>
    <submittedName>
        <fullName evidence="3">Peptidoglycan-binding domain 1</fullName>
    </submittedName>
</protein>
<dbReference type="AlphaFoldDB" id="A0AAV3XLI2"/>
<proteinExistence type="predicted"/>
<dbReference type="InterPro" id="IPR036366">
    <property type="entry name" value="PGBDSf"/>
</dbReference>
<keyword evidence="4" id="KW-1185">Reference proteome</keyword>
<dbReference type="Proteomes" id="UP001050975">
    <property type="component" value="Unassembled WGS sequence"/>
</dbReference>
<evidence type="ECO:0000256" key="1">
    <source>
        <dbReference type="SAM" id="MobiDB-lite"/>
    </source>
</evidence>
<organism evidence="3 4">
    <name type="scientific">Microseira wollei NIES-4236</name>
    <dbReference type="NCBI Taxonomy" id="2530354"/>
    <lineage>
        <taxon>Bacteria</taxon>
        <taxon>Bacillati</taxon>
        <taxon>Cyanobacteriota</taxon>
        <taxon>Cyanophyceae</taxon>
        <taxon>Oscillatoriophycideae</taxon>
        <taxon>Aerosakkonematales</taxon>
        <taxon>Aerosakkonemataceae</taxon>
        <taxon>Microseira</taxon>
    </lineage>
</organism>
<dbReference type="RefSeq" id="WP_226592416.1">
    <property type="nucleotide sequence ID" value="NZ_BLAY01000229.1"/>
</dbReference>
<dbReference type="Gene3D" id="1.10.101.10">
    <property type="entry name" value="PGBD-like superfamily/PGBD"/>
    <property type="match status" value="2"/>
</dbReference>
<feature type="domain" description="Peptidoglycan binding-like" evidence="2">
    <location>
        <begin position="98"/>
        <end position="153"/>
    </location>
</feature>
<evidence type="ECO:0000313" key="4">
    <source>
        <dbReference type="Proteomes" id="UP001050975"/>
    </source>
</evidence>
<gene>
    <name evidence="3" type="ORF">MiSe_83480</name>
</gene>
<dbReference type="SUPFAM" id="SSF47090">
    <property type="entry name" value="PGBD-like"/>
    <property type="match status" value="2"/>
</dbReference>
<feature type="domain" description="Peptidoglycan binding-like" evidence="2">
    <location>
        <begin position="22"/>
        <end position="75"/>
    </location>
</feature>
<dbReference type="EMBL" id="BLAY01000229">
    <property type="protein sequence ID" value="GET43523.1"/>
    <property type="molecule type" value="Genomic_DNA"/>
</dbReference>
<accession>A0AAV3XLI2</accession>
<dbReference type="InterPro" id="IPR036365">
    <property type="entry name" value="PGBD-like_sf"/>
</dbReference>
<reference evidence="3" key="1">
    <citation type="submission" date="2019-10" db="EMBL/GenBank/DDBJ databases">
        <title>Draft genome sequece of Microseira wollei NIES-4236.</title>
        <authorList>
            <person name="Yamaguchi H."/>
            <person name="Suzuki S."/>
            <person name="Kawachi M."/>
        </authorList>
    </citation>
    <scope>NUCLEOTIDE SEQUENCE</scope>
    <source>
        <strain evidence="3">NIES-4236</strain>
    </source>
</reference>
<dbReference type="InterPro" id="IPR002477">
    <property type="entry name" value="Peptidoglycan-bd-like"/>
</dbReference>
<evidence type="ECO:0000259" key="2">
    <source>
        <dbReference type="Pfam" id="PF01471"/>
    </source>
</evidence>
<dbReference type="Pfam" id="PF01471">
    <property type="entry name" value="PG_binding_1"/>
    <property type="match status" value="2"/>
</dbReference>
<feature type="region of interest" description="Disordered" evidence="1">
    <location>
        <begin position="1"/>
        <end position="21"/>
    </location>
</feature>
<sequence>MAIFSDTEGTHAGHTTLKKGATGEEVKHLQQLLNHFYGSVLTVDGNFGSKTEDFVKQFQAACSLTVNGIVGSETWLDLEQIKSHTGKPHPTLRNGDKGDEVKYLQVRLNGHYGAKLVVDGNFASKTEVLVKQFQADRKLTVDGIVGSKTWSFLEQPNYDV</sequence>
<comment type="caution">
    <text evidence="3">The sequence shown here is derived from an EMBL/GenBank/DDBJ whole genome shotgun (WGS) entry which is preliminary data.</text>
</comment>